<reference evidence="2 3" key="1">
    <citation type="journal article" date="2013" name="Environ. Microbiol.">
        <title>Chloride and organic osmolytes: a hybrid strategy to cope with elevated salinities by the moderately halophilic, chloride-dependent bacterium Halobacillus halophilus.</title>
        <authorList>
            <person name="Saum S.H."/>
            <person name="Pfeiffer F."/>
            <person name="Palm P."/>
            <person name="Rampp M."/>
            <person name="Schuster S.C."/>
            <person name="Muller V."/>
            <person name="Oesterhelt D."/>
        </authorList>
    </citation>
    <scope>NUCLEOTIDE SEQUENCE [LARGE SCALE GENOMIC DNA]</scope>
    <source>
        <strain evidence="3">ATCC 35676 / DSM 2266 / JCM 20832 / KCTC 3685 / LMG 17431 / NBRC 102448 / NCIMB 2269</strain>
    </source>
</reference>
<sequence length="198" mass="21972">MSFFKKVSAGVVTASLGLSLMGGGTYAYFSDTETTNNTFGMGTLDVSVDPEVIVDVNDLKPGDTVLKEFKLGNEGTLDIKSISLLTDYNVIDAEGDNNGSDLGDHIRVNFLWNWDKESEPVFQTTLSELQGMDPDTVAKDVFDPLWEQRGGLDVGDEDTLWVQFEFVDNGEDQNEFQGDDLNLTWQFHANQTDGEDYE</sequence>
<dbReference type="KEGG" id="hhd:HBHAL_1947"/>
<dbReference type="eggNOG" id="ENOG502ZDMI">
    <property type="taxonomic scope" value="Bacteria"/>
</dbReference>
<dbReference type="STRING" id="866895.HBHAL_1947"/>
<dbReference type="AlphaFoldDB" id="I0JJJ0"/>
<evidence type="ECO:0000313" key="2">
    <source>
        <dbReference type="EMBL" id="CCG44308.1"/>
    </source>
</evidence>
<gene>
    <name evidence="2" type="ordered locus">HBHAL_1947</name>
</gene>
<feature type="signal peptide" evidence="1">
    <location>
        <begin position="1"/>
        <end position="27"/>
    </location>
</feature>
<protein>
    <submittedName>
        <fullName evidence="2">Camelysin</fullName>
    </submittedName>
</protein>
<feature type="chain" id="PRO_5003629458" evidence="1">
    <location>
        <begin position="28"/>
        <end position="198"/>
    </location>
</feature>
<keyword evidence="1" id="KW-0732">Signal</keyword>
<dbReference type="PATRIC" id="fig|866895.3.peg.951"/>
<keyword evidence="3" id="KW-1185">Reference proteome</keyword>
<dbReference type="Proteomes" id="UP000007397">
    <property type="component" value="Chromosome"/>
</dbReference>
<evidence type="ECO:0000256" key="1">
    <source>
        <dbReference type="SAM" id="SignalP"/>
    </source>
</evidence>
<proteinExistence type="predicted"/>
<dbReference type="InterPro" id="IPR022121">
    <property type="entry name" value="Peptidase_M73_camelysin"/>
</dbReference>
<accession>I0JJJ0</accession>
<dbReference type="NCBIfam" id="TIGR04088">
    <property type="entry name" value="cognate_SipW"/>
    <property type="match status" value="1"/>
</dbReference>
<name>I0JJJ0_HALH3</name>
<dbReference type="Pfam" id="PF12389">
    <property type="entry name" value="Peptidase_M73"/>
    <property type="match status" value="1"/>
</dbReference>
<dbReference type="MEROPS" id="M73.001"/>
<dbReference type="HOGENOM" id="CLU_091249_0_0_9"/>
<evidence type="ECO:0000313" key="3">
    <source>
        <dbReference type="Proteomes" id="UP000007397"/>
    </source>
</evidence>
<dbReference type="EMBL" id="HE717023">
    <property type="protein sequence ID" value="CCG44308.1"/>
    <property type="molecule type" value="Genomic_DNA"/>
</dbReference>
<organism evidence="2 3">
    <name type="scientific">Halobacillus halophilus (strain ATCC 35676 / DSM 2266 / JCM 20832 / KCTC 3685 / LMG 17431 / NBRC 102448 / NCIMB 2269)</name>
    <name type="common">Sporosarcina halophila</name>
    <dbReference type="NCBI Taxonomy" id="866895"/>
    <lineage>
        <taxon>Bacteria</taxon>
        <taxon>Bacillati</taxon>
        <taxon>Bacillota</taxon>
        <taxon>Bacilli</taxon>
        <taxon>Bacillales</taxon>
        <taxon>Bacillaceae</taxon>
        <taxon>Halobacillus</taxon>
    </lineage>
</organism>
<dbReference type="RefSeq" id="WP_014642212.1">
    <property type="nucleotide sequence ID" value="NC_017668.1"/>
</dbReference>
<dbReference type="InterPro" id="IPR023833">
    <property type="entry name" value="Signal_pept_SipW-depend-type"/>
</dbReference>